<evidence type="ECO:0000313" key="2">
    <source>
        <dbReference type="EMBL" id="ORY63685.1"/>
    </source>
</evidence>
<evidence type="ECO:0000313" key="3">
    <source>
        <dbReference type="Proteomes" id="UP000193467"/>
    </source>
</evidence>
<proteinExistence type="predicted"/>
<reference evidence="2 3" key="1">
    <citation type="submission" date="2016-07" db="EMBL/GenBank/DDBJ databases">
        <title>Pervasive Adenine N6-methylation of Active Genes in Fungi.</title>
        <authorList>
            <consortium name="DOE Joint Genome Institute"/>
            <person name="Mondo S.J."/>
            <person name="Dannebaum R.O."/>
            <person name="Kuo R.C."/>
            <person name="Labutti K."/>
            <person name="Haridas S."/>
            <person name="Kuo A."/>
            <person name="Salamov A."/>
            <person name="Ahrendt S.R."/>
            <person name="Lipzen A."/>
            <person name="Sullivan W."/>
            <person name="Andreopoulos W.B."/>
            <person name="Clum A."/>
            <person name="Lindquist E."/>
            <person name="Daum C."/>
            <person name="Ramamoorthy G.K."/>
            <person name="Gryganskyi A."/>
            <person name="Culley D."/>
            <person name="Magnuson J.K."/>
            <person name="James T.Y."/>
            <person name="O'Malley M.A."/>
            <person name="Stajich J.E."/>
            <person name="Spatafora J.W."/>
            <person name="Visel A."/>
            <person name="Grigoriev I.V."/>
        </authorList>
    </citation>
    <scope>NUCLEOTIDE SEQUENCE [LARGE SCALE GENOMIC DNA]</scope>
    <source>
        <strain evidence="2 3">62-1032</strain>
    </source>
</reference>
<evidence type="ECO:0000259" key="1">
    <source>
        <dbReference type="Pfam" id="PF18088"/>
    </source>
</evidence>
<dbReference type="InParanoid" id="A0A1Y2DYG6"/>
<name>A0A1Y2DYG6_9BASI</name>
<gene>
    <name evidence="2" type="ORF">BCR35DRAFT_334791</name>
</gene>
<dbReference type="Pfam" id="PF18088">
    <property type="entry name" value="Glyco_H_20C_C"/>
    <property type="match status" value="1"/>
</dbReference>
<dbReference type="STRING" id="106004.A0A1Y2DYG6"/>
<accession>A0A1Y2DYG6</accession>
<feature type="domain" description="Glycoside Hydrolase 20C C-terminal" evidence="1">
    <location>
        <begin position="1"/>
        <end position="52"/>
    </location>
</feature>
<dbReference type="EMBL" id="MCGR01000068">
    <property type="protein sequence ID" value="ORY63685.1"/>
    <property type="molecule type" value="Genomic_DNA"/>
</dbReference>
<comment type="caution">
    <text evidence="2">The sequence shown here is derived from an EMBL/GenBank/DDBJ whole genome shotgun (WGS) entry which is preliminary data.</text>
</comment>
<protein>
    <recommendedName>
        <fullName evidence="1">Glycoside Hydrolase 20C C-terminal domain-containing protein</fullName>
    </recommendedName>
</protein>
<dbReference type="Gene3D" id="1.20.120.670">
    <property type="entry name" value="N-acetyl-b-d-glucoasminidase"/>
    <property type="match status" value="1"/>
</dbReference>
<keyword evidence="3" id="KW-1185">Reference proteome</keyword>
<dbReference type="InterPro" id="IPR041063">
    <property type="entry name" value="Glyco_H_20C_C"/>
</dbReference>
<dbReference type="Proteomes" id="UP000193467">
    <property type="component" value="Unassembled WGS sequence"/>
</dbReference>
<dbReference type="OrthoDB" id="10504524at2759"/>
<organism evidence="2 3">
    <name type="scientific">Leucosporidium creatinivorum</name>
    <dbReference type="NCBI Taxonomy" id="106004"/>
    <lineage>
        <taxon>Eukaryota</taxon>
        <taxon>Fungi</taxon>
        <taxon>Dikarya</taxon>
        <taxon>Basidiomycota</taxon>
        <taxon>Pucciniomycotina</taxon>
        <taxon>Microbotryomycetes</taxon>
        <taxon>Leucosporidiales</taxon>
        <taxon>Leucosporidium</taxon>
    </lineage>
</organism>
<dbReference type="AlphaFoldDB" id="A0A1Y2DYG6"/>
<sequence>MYKPFGWENLDLRYGGLLSRMETMHERLIAYLDVENKTTTKLEELEVELEVVFEGQRVNLMLDWARAAKPTYI</sequence>